<reference evidence="6" key="1">
    <citation type="submission" date="2020-05" db="EMBL/GenBank/DDBJ databases">
        <title>Phylogenomic resolution of chytrid fungi.</title>
        <authorList>
            <person name="Stajich J.E."/>
            <person name="Amses K."/>
            <person name="Simmons R."/>
            <person name="Seto K."/>
            <person name="Myers J."/>
            <person name="Bonds A."/>
            <person name="Quandt C.A."/>
            <person name="Barry K."/>
            <person name="Liu P."/>
            <person name="Grigoriev I."/>
            <person name="Longcore J.E."/>
            <person name="James T.Y."/>
        </authorList>
    </citation>
    <scope>NUCLEOTIDE SEQUENCE</scope>
    <source>
        <strain evidence="6">JEL0318</strain>
    </source>
</reference>
<sequence length="2219" mass="244094">MTRSARLKQAHAHAVLAGPEAMSIFRAAHTEAMIRYGRPLSPDEEARVRAKAQKLAEGTLRREDPSTPTKQHLPVRLNRAQQLRLEEQERERARLAAQQAASERDKSHLSHVEARIDFGRGKSDGASSRMEDRTAGQTPDPAMEERQRILAEEVDEVEWGYEIVPVQAEVGDDSQGVSGTPLSAMCSGVEVKELGRRPNHRLMRVLLVAASEDDTRLEREILVDEVMPNVREYARTLGLEVQLVDLGWGWTKKMEDEHVVQDLMFKEAVRCAGSSIAVDAIVLLTNKRGHIFSLPESIPQDVFDILFKAVEHIQQPPLQLSENVDSEPVPGNRADLVNLLYKLDSNVLPQAQYILRKISDVVKGVNSDDEDLRSSSLTRWKELASQAHETFALATHHLLHDTDEGPGDDILELLDKLFLKSTYERLIDDVLRVEEVVFEGHSEERMVARGLVVKRRMIDFNGSRNSGPERRHVDWVKGVGGEEASGEEYVVDTKAQEDLAKVGTRLLNLWGEDRVVETEVRWQPSGLQPKLYPSQQAYLQMFQDAVTSRLTTILESTFEEAAVVPAITASPSASLHPATSEQRVYEEVTHHLRLFGNVTGILRRDDVGLDYTPFVGRREEVEKLRRVLADSEEEGSDVRPPVFVCGATGTGKKVFVCWVLRRCIQSGRGMGLDGTERPKESGDGNDLATTDDASDRSEPVIIIRFVGTTPESSTSSGIMASMCRQIRTAFSDQDSHARKSAPFQPLANPSTAPKDYSTLCAYFRNTLQLATSDRRIVMVLLGLDKLSDWEQGRLGWLPIENMPRHISLVCTLSAPETTPTNLLLDSLLPRLKNAYKLLSDDRSPIDDALSSLASQNGIITVESFTLRDASVALRRWLGRRQRKLHPAQRSIMLERCAAENKMVNPLLWKSVVARTVRWGVNAGDKEETISAETASAIESGGLSSDSPAAMDSLFDLLESRHGRQLVCQTCRYICGLRDGIAEHELFDLLSTDRTVLSEVYSRLGSGALGKGAGNRPFSLTARIPPVVFADLLHSFIEDWDVLVRFSQGSYGGHIVIRFSHALYEVAARRRYVTDKEMRNTQNDLASYFMFGNGEESATTTKQADIIHLEDGSAVPLRGLTKRFPPQDVNFAGSILDPPIYNVRKVREAPYLLVATQRWAELKDLLEDYYFTEALLVAEGIYQTISTLFQLLQTGRKNSPTMPNNLAFLLRAMIAFFRQRQWWMSWYGNARGDLMPALWHQECVNGFLQLEGLGEEGLRDFVKENRLNLEKFRGGRLEYLDSWKPDPPTPNQFCPSYYHNQLLCSALSHDGTKLATGACDGSIKVYDMASGEELLTLFHGATSASSSDKRRESRPVTKGSETSHVTAVAFSRSGTYLISAAGGSTNLLRSSNASPSSVRVWNLKTGLAEKTLNGGHPSGGRIRFISYAGAEERRIISGCSDGSVVVWELARAKVIRTFSPKGCEAPSDGDGSNPWDSNIGGMIRERMFAGAVSESGMIAYGSKHLTVLDGRWKELWTCDLSVPSSVVAGKSQQLSAAVFSPDSETLYTATYVPDAEAERILVQLGIELKNLKERAAVPAEAAGEPTDSPSPSSNKEYDLAASIAQLEEQARRVRCSVVRAWNVHTGQTRYVVNTEDRITTFAVTQDGSLLVTAGEQGMVVARRASSGEMVYVKESCPKSIRQAMPIPRTTERGGRKQLAVPVVANSVDSSTVRVLVSGYDDFVTVCALETANEHHGSQPITSCSFSTNGAYLLTIGGGLVKDGTQKTAVQLWDVETGLVRYRLDVGAESQHQPEVVFASWMPTDSSKVVVGCSNGLVTVFAIPPAASGAIARPGIIDATVMKEFWVDAGLSWVGDNKRTENSPENGGATWESPIGWWPFAATGCQVIGYALHHKFDIMAVAFCGKQRFESSRPPSKLQNIVHMAFWSLSGAPCKTVASEHSTISYDPDRGASPDDFAMQWDSESGLLYVSDNLEVWRCCKVYIDEEPAESGFLTKPPQYRVNVSLDSLWTDRRRMDPPPLGPATCGTITKITGSNRYLAMSRPGSSLSRMGSSVAAPAIDAFSQPQAGPTFIHTTFAYGNGVVCDIVVDVESKEKKVMQLMGHSEGLAAGKVVGCAYVPWCGALKRGPGAEGSGTDSEEGSGGEKESRWHHRGVVVSVGKDGLVLVQNYHAQTVNAIFHAHQPLHGLATCPRTTAELQKGEFKFALCGANGFVAVVKYCP</sequence>
<evidence type="ECO:0000256" key="4">
    <source>
        <dbReference type="SAM" id="MobiDB-lite"/>
    </source>
</evidence>
<proteinExistence type="predicted"/>
<dbReference type="PANTHER" id="PTHR19871">
    <property type="entry name" value="BETA TRANSDUCIN-RELATED PROTEIN"/>
    <property type="match status" value="1"/>
</dbReference>
<feature type="region of interest" description="Disordered" evidence="4">
    <location>
        <begin position="90"/>
        <end position="144"/>
    </location>
</feature>
<dbReference type="SMART" id="SM00320">
    <property type="entry name" value="WD40"/>
    <property type="match status" value="7"/>
</dbReference>
<keyword evidence="7" id="KW-1185">Reference proteome</keyword>
<feature type="compositionally biased region" description="Basic and acidic residues" evidence="4">
    <location>
        <begin position="102"/>
        <end position="134"/>
    </location>
</feature>
<feature type="region of interest" description="Disordered" evidence="4">
    <location>
        <begin position="2126"/>
        <end position="2147"/>
    </location>
</feature>
<dbReference type="InterPro" id="IPR057588">
    <property type="entry name" value="NWD1/2-like_WH"/>
</dbReference>
<organism evidence="6 7">
    <name type="scientific">Rhizophlyctis rosea</name>
    <dbReference type="NCBI Taxonomy" id="64517"/>
    <lineage>
        <taxon>Eukaryota</taxon>
        <taxon>Fungi</taxon>
        <taxon>Fungi incertae sedis</taxon>
        <taxon>Chytridiomycota</taxon>
        <taxon>Chytridiomycota incertae sedis</taxon>
        <taxon>Chytridiomycetes</taxon>
        <taxon>Rhizophlyctidales</taxon>
        <taxon>Rhizophlyctidaceae</taxon>
        <taxon>Rhizophlyctis</taxon>
    </lineage>
</organism>
<dbReference type="PROSITE" id="PS50082">
    <property type="entry name" value="WD_REPEATS_2"/>
    <property type="match status" value="2"/>
</dbReference>
<keyword evidence="1 3" id="KW-0853">WD repeat</keyword>
<comment type="caution">
    <text evidence="6">The sequence shown here is derived from an EMBL/GenBank/DDBJ whole genome shotgun (WGS) entry which is preliminary data.</text>
</comment>
<dbReference type="InterPro" id="IPR015943">
    <property type="entry name" value="WD40/YVTN_repeat-like_dom_sf"/>
</dbReference>
<dbReference type="PANTHER" id="PTHR19871:SF14">
    <property type="entry name" value="DUF4062 DOMAIN-CONTAINING PROTEIN"/>
    <property type="match status" value="1"/>
</dbReference>
<dbReference type="Gene3D" id="2.130.10.10">
    <property type="entry name" value="YVTN repeat-like/Quinoprotein amine dehydrogenase"/>
    <property type="match status" value="2"/>
</dbReference>
<accession>A0AAD5SEW3</accession>
<feature type="domain" description="NWD1/2-like winged helix-turn-helix" evidence="5">
    <location>
        <begin position="950"/>
        <end position="1075"/>
    </location>
</feature>
<dbReference type="InterPro" id="IPR011047">
    <property type="entry name" value="Quinoprotein_ADH-like_sf"/>
</dbReference>
<evidence type="ECO:0000259" key="5">
    <source>
        <dbReference type="Pfam" id="PF25469"/>
    </source>
</evidence>
<evidence type="ECO:0000256" key="2">
    <source>
        <dbReference type="ARBA" id="ARBA00022737"/>
    </source>
</evidence>
<dbReference type="Proteomes" id="UP001212841">
    <property type="component" value="Unassembled WGS sequence"/>
</dbReference>
<keyword evidence="2" id="KW-0677">Repeat</keyword>
<feature type="repeat" description="WD" evidence="3">
    <location>
        <begin position="1305"/>
        <end position="1335"/>
    </location>
</feature>
<evidence type="ECO:0000256" key="1">
    <source>
        <dbReference type="ARBA" id="ARBA00022574"/>
    </source>
</evidence>
<dbReference type="Pfam" id="PF25469">
    <property type="entry name" value="WHD_NWD1"/>
    <property type="match status" value="1"/>
</dbReference>
<evidence type="ECO:0000313" key="7">
    <source>
        <dbReference type="Proteomes" id="UP001212841"/>
    </source>
</evidence>
<dbReference type="Pfam" id="PF00400">
    <property type="entry name" value="WD40"/>
    <property type="match status" value="2"/>
</dbReference>
<dbReference type="InterPro" id="IPR001680">
    <property type="entry name" value="WD40_rpt"/>
</dbReference>
<protein>
    <recommendedName>
        <fullName evidence="5">NWD1/2-like winged helix-turn-helix domain-containing protein</fullName>
    </recommendedName>
</protein>
<dbReference type="InterPro" id="IPR052752">
    <property type="entry name" value="NACHT-WD_repeat"/>
</dbReference>
<dbReference type="EMBL" id="JADGJD010000297">
    <property type="protein sequence ID" value="KAJ3052410.1"/>
    <property type="molecule type" value="Genomic_DNA"/>
</dbReference>
<evidence type="ECO:0000313" key="6">
    <source>
        <dbReference type="EMBL" id="KAJ3052410.1"/>
    </source>
</evidence>
<feature type="region of interest" description="Disordered" evidence="4">
    <location>
        <begin position="669"/>
        <end position="694"/>
    </location>
</feature>
<dbReference type="SUPFAM" id="SSF50998">
    <property type="entry name" value="Quinoprotein alcohol dehydrogenase-like"/>
    <property type="match status" value="1"/>
</dbReference>
<feature type="repeat" description="WD" evidence="3">
    <location>
        <begin position="1434"/>
        <end position="1456"/>
    </location>
</feature>
<gene>
    <name evidence="6" type="ORF">HK097_006306</name>
</gene>
<evidence type="ECO:0000256" key="3">
    <source>
        <dbReference type="PROSITE-ProRule" id="PRU00221"/>
    </source>
</evidence>
<name>A0AAD5SEW3_9FUNG</name>